<sequence length="94" mass="10897">MVGNSNKLGCLFNKLVHTKLELSRAVVCVGRKCILAKVVCVGRKFFSFEQRMLYVLFCTKLSTICYFFVYHIMSRFTQICCRQLKRFAVAKKGQ</sequence>
<evidence type="ECO:0000313" key="1">
    <source>
        <dbReference type="EMBL" id="JAE28727.1"/>
    </source>
</evidence>
<accession>A0A0A9GW22</accession>
<dbReference type="AlphaFoldDB" id="A0A0A9GW22"/>
<reference evidence="1" key="2">
    <citation type="journal article" date="2015" name="Data Brief">
        <title>Shoot transcriptome of the giant reed, Arundo donax.</title>
        <authorList>
            <person name="Barrero R.A."/>
            <person name="Guerrero F.D."/>
            <person name="Moolhuijzen P."/>
            <person name="Goolsby J.A."/>
            <person name="Tidwell J."/>
            <person name="Bellgard S.E."/>
            <person name="Bellgard M.I."/>
        </authorList>
    </citation>
    <scope>NUCLEOTIDE SEQUENCE</scope>
    <source>
        <tissue evidence="1">Shoot tissue taken approximately 20 cm above the soil surface</tissue>
    </source>
</reference>
<reference evidence="1" key="1">
    <citation type="submission" date="2014-09" db="EMBL/GenBank/DDBJ databases">
        <authorList>
            <person name="Magalhaes I.L.F."/>
            <person name="Oliveira U."/>
            <person name="Santos F.R."/>
            <person name="Vidigal T.H.D.A."/>
            <person name="Brescovit A.D."/>
            <person name="Santos A.J."/>
        </authorList>
    </citation>
    <scope>NUCLEOTIDE SEQUENCE</scope>
    <source>
        <tissue evidence="1">Shoot tissue taken approximately 20 cm above the soil surface</tissue>
    </source>
</reference>
<dbReference type="EMBL" id="GBRH01169169">
    <property type="protein sequence ID" value="JAE28727.1"/>
    <property type="molecule type" value="Transcribed_RNA"/>
</dbReference>
<protein>
    <submittedName>
        <fullName evidence="1">Uncharacterized protein</fullName>
    </submittedName>
</protein>
<organism evidence="1">
    <name type="scientific">Arundo donax</name>
    <name type="common">Giant reed</name>
    <name type="synonym">Donax arundinaceus</name>
    <dbReference type="NCBI Taxonomy" id="35708"/>
    <lineage>
        <taxon>Eukaryota</taxon>
        <taxon>Viridiplantae</taxon>
        <taxon>Streptophyta</taxon>
        <taxon>Embryophyta</taxon>
        <taxon>Tracheophyta</taxon>
        <taxon>Spermatophyta</taxon>
        <taxon>Magnoliopsida</taxon>
        <taxon>Liliopsida</taxon>
        <taxon>Poales</taxon>
        <taxon>Poaceae</taxon>
        <taxon>PACMAD clade</taxon>
        <taxon>Arundinoideae</taxon>
        <taxon>Arundineae</taxon>
        <taxon>Arundo</taxon>
    </lineage>
</organism>
<proteinExistence type="predicted"/>
<name>A0A0A9GW22_ARUDO</name>